<dbReference type="AlphaFoldDB" id="A0A9W6Y0Z3"/>
<dbReference type="EMBL" id="BSXT01003074">
    <property type="protein sequence ID" value="GMF52302.1"/>
    <property type="molecule type" value="Genomic_DNA"/>
</dbReference>
<comment type="caution">
    <text evidence="1">The sequence shown here is derived from an EMBL/GenBank/DDBJ whole genome shotgun (WGS) entry which is preliminary data.</text>
</comment>
<dbReference type="Proteomes" id="UP001165121">
    <property type="component" value="Unassembled WGS sequence"/>
</dbReference>
<evidence type="ECO:0000313" key="2">
    <source>
        <dbReference type="Proteomes" id="UP001165121"/>
    </source>
</evidence>
<evidence type="ECO:0000313" key="1">
    <source>
        <dbReference type="EMBL" id="GMF52302.1"/>
    </source>
</evidence>
<accession>A0A9W6Y0Z3</accession>
<reference evidence="1" key="1">
    <citation type="submission" date="2023-04" db="EMBL/GenBank/DDBJ databases">
        <title>Phytophthora fragariaefolia NBRC 109709.</title>
        <authorList>
            <person name="Ichikawa N."/>
            <person name="Sato H."/>
            <person name="Tonouchi N."/>
        </authorList>
    </citation>
    <scope>NUCLEOTIDE SEQUENCE</scope>
    <source>
        <strain evidence="1">NBRC 109709</strain>
    </source>
</reference>
<dbReference type="PANTHER" id="PTHR35796:SF3">
    <property type="entry name" value="BHLH DOMAIN-CONTAINING PROTEIN"/>
    <property type="match status" value="1"/>
</dbReference>
<organism evidence="1 2">
    <name type="scientific">Phytophthora fragariaefolia</name>
    <dbReference type="NCBI Taxonomy" id="1490495"/>
    <lineage>
        <taxon>Eukaryota</taxon>
        <taxon>Sar</taxon>
        <taxon>Stramenopiles</taxon>
        <taxon>Oomycota</taxon>
        <taxon>Peronosporomycetes</taxon>
        <taxon>Peronosporales</taxon>
        <taxon>Peronosporaceae</taxon>
        <taxon>Phytophthora</taxon>
    </lineage>
</organism>
<protein>
    <submittedName>
        <fullName evidence="1">Unnamed protein product</fullName>
    </submittedName>
</protein>
<proteinExistence type="predicted"/>
<dbReference type="PANTHER" id="PTHR35796">
    <property type="entry name" value="HYPOTHETICAL CYTOSOLIC PROTEIN"/>
    <property type="match status" value="1"/>
</dbReference>
<sequence length="271" mass="31342">MQLVKSLKRLLYKQPPPSGMAYLEGTMRTRRIEVPIGCIKQMAALIFEQLSAGVEHSYREVEFMVELNSPVSINVMTPKPLLREMTGGSCFEVFDHHLLSCGVRTSADAWWQHWHNYRARRVQDTEGDVVAECFGMEFSDVKADTTATFYVQQILRRHIEDHRTVIVWNAYIEPFTFENERVFGVYFLEQSHVIIRPGDRLSVDCENAEGMCTRMSTCEMSTPHFRSPNMKEDPRMAALTNFVVSSLSSNIMIRNEEIEDLLLDRSLLQRH</sequence>
<gene>
    <name evidence="1" type="ORF">Pfra01_002137200</name>
</gene>
<dbReference type="OrthoDB" id="97306at2759"/>
<keyword evidence="2" id="KW-1185">Reference proteome</keyword>
<name>A0A9W6Y0Z3_9STRA</name>